<name>A0A432VRK9_9GAMM</name>
<protein>
    <submittedName>
        <fullName evidence="1">Uncharacterized protein</fullName>
    </submittedName>
</protein>
<keyword evidence="2" id="KW-1185">Reference proteome</keyword>
<dbReference type="Proteomes" id="UP000288212">
    <property type="component" value="Unassembled WGS sequence"/>
</dbReference>
<evidence type="ECO:0000313" key="1">
    <source>
        <dbReference type="EMBL" id="RUO18859.1"/>
    </source>
</evidence>
<organism evidence="1 2">
    <name type="scientific">Aliidiomarina haloalkalitolerans</name>
    <dbReference type="NCBI Taxonomy" id="859059"/>
    <lineage>
        <taxon>Bacteria</taxon>
        <taxon>Pseudomonadati</taxon>
        <taxon>Pseudomonadota</taxon>
        <taxon>Gammaproteobacteria</taxon>
        <taxon>Alteromonadales</taxon>
        <taxon>Idiomarinaceae</taxon>
        <taxon>Aliidiomarina</taxon>
    </lineage>
</organism>
<dbReference type="RefSeq" id="WP_126793566.1">
    <property type="nucleotide sequence ID" value="NZ_PIPI01000007.1"/>
</dbReference>
<proteinExistence type="predicted"/>
<accession>A0A432VRK9</accession>
<dbReference type="EMBL" id="PIPI01000007">
    <property type="protein sequence ID" value="RUO18859.1"/>
    <property type="molecule type" value="Genomic_DNA"/>
</dbReference>
<sequence>MHKKTTKLLPFRRHVQQPKLVLGYVAHHEPSAQPDATLVALHDHGDLWHVLSVWQFTGATWEQLSHSSQSPEERDSSASTLKKLVGSAPLSALLPYASFPLGLPADANDADLAQLVSMKLAQRGVQHCQWTVAGTAASSDVYVLQQNDSDVFYSRLAATLPQLPRLAFLSACQFVAKDRALQDAINIELMPLAPEQLSDWVAARTELAKPLLTAIWIALQGLEHC</sequence>
<gene>
    <name evidence="1" type="ORF">CWE06_09685</name>
</gene>
<dbReference type="AlphaFoldDB" id="A0A432VRK9"/>
<evidence type="ECO:0000313" key="2">
    <source>
        <dbReference type="Proteomes" id="UP000288212"/>
    </source>
</evidence>
<comment type="caution">
    <text evidence="1">The sequence shown here is derived from an EMBL/GenBank/DDBJ whole genome shotgun (WGS) entry which is preliminary data.</text>
</comment>
<reference evidence="1 2" key="1">
    <citation type="journal article" date="2011" name="Front. Microbiol.">
        <title>Genomic signatures of strain selection and enhancement in Bacillus atrophaeus var. globigii, a historical biowarfare simulant.</title>
        <authorList>
            <person name="Gibbons H.S."/>
            <person name="Broomall S.M."/>
            <person name="McNew L.A."/>
            <person name="Daligault H."/>
            <person name="Chapman C."/>
            <person name="Bruce D."/>
            <person name="Karavis M."/>
            <person name="Krepps M."/>
            <person name="McGregor P.A."/>
            <person name="Hong C."/>
            <person name="Park K.H."/>
            <person name="Akmal A."/>
            <person name="Feldman A."/>
            <person name="Lin J.S."/>
            <person name="Chang W.E."/>
            <person name="Higgs B.W."/>
            <person name="Demirev P."/>
            <person name="Lindquist J."/>
            <person name="Liem A."/>
            <person name="Fochler E."/>
            <person name="Read T.D."/>
            <person name="Tapia R."/>
            <person name="Johnson S."/>
            <person name="Bishop-Lilly K.A."/>
            <person name="Detter C."/>
            <person name="Han C."/>
            <person name="Sozhamannan S."/>
            <person name="Rosenzweig C.N."/>
            <person name="Skowronski E.W."/>
        </authorList>
    </citation>
    <scope>NUCLEOTIDE SEQUENCE [LARGE SCALE GENOMIC DNA]</scope>
    <source>
        <strain evidence="1 2">AK5</strain>
    </source>
</reference>